<evidence type="ECO:0000313" key="2">
    <source>
        <dbReference type="Proteomes" id="UP000189883"/>
    </source>
</evidence>
<dbReference type="Proteomes" id="UP000189883">
    <property type="component" value="Chromosome"/>
</dbReference>
<evidence type="ECO:0000313" key="1">
    <source>
        <dbReference type="EMBL" id="AQY22795.1"/>
    </source>
</evidence>
<accession>A0A1S7DUK0</accession>
<dbReference type="EMBL" id="CP011859">
    <property type="protein sequence ID" value="AQY22795.1"/>
    <property type="molecule type" value="Genomic_DNA"/>
</dbReference>
<organism evidence="1 2">
    <name type="scientific">Riemerella anatipestifer</name>
    <name type="common">Moraxella anatipestifer</name>
    <dbReference type="NCBI Taxonomy" id="34085"/>
    <lineage>
        <taxon>Bacteria</taxon>
        <taxon>Pseudomonadati</taxon>
        <taxon>Bacteroidota</taxon>
        <taxon>Flavobacteriia</taxon>
        <taxon>Flavobacteriales</taxon>
        <taxon>Weeksellaceae</taxon>
        <taxon>Riemerella</taxon>
    </lineage>
</organism>
<name>A0A1S7DUK0_RIEAN</name>
<dbReference type="RefSeq" id="WP_079207955.1">
    <property type="nucleotide sequence ID" value="NZ_CP011859.1"/>
</dbReference>
<proteinExistence type="predicted"/>
<gene>
    <name evidence="1" type="ORF">AB406_1854</name>
</gene>
<sequence>MKMNNLLKYFYTLFLLFTLFCNKTQKKGFDSEEKSIKSVLQKFKMIDENIEKIKEVNLDSISISLYKNPQKEVYDEIIVFRKKDRFYSIPFFSNMYFDYWDFKNEEQSQLYPKTNSTFEAQIKEVVSELDLNSTEFNLIIEELMKSVLNTETNLDLKAGIFKNYVYSTVKVDRYKSEDIDTCTKRTEEIYQYILNETNKTIRYNQFYLDSQNGRVYELINKGELKFRIKIYRIDCFTYHLNF</sequence>
<protein>
    <submittedName>
        <fullName evidence="1">Uncharacterized protein</fullName>
    </submittedName>
</protein>
<reference evidence="1 2" key="1">
    <citation type="submission" date="2015-06" db="EMBL/GenBank/DDBJ databases">
        <title>R. anatipestifer strain HXb2 is the most virulent strain so far, and the genome sequence would help us uncover the pathogenesis.</title>
        <authorList>
            <person name="Hu Q."/>
            <person name="Qi J."/>
            <person name="Bo H."/>
            <person name="Liu G."/>
            <person name="Tao M."/>
            <person name="Ding Y."/>
            <person name="Xue Y."/>
        </authorList>
    </citation>
    <scope>NUCLEOTIDE SEQUENCE [LARGE SCALE GENOMIC DNA]</scope>
    <source>
        <strain evidence="1 2">HXb2</strain>
    </source>
</reference>
<dbReference type="AlphaFoldDB" id="A0A1S7DUK0"/>